<gene>
    <name evidence="10" type="ORF">SAMN06265350_105226</name>
</gene>
<proteinExistence type="predicted"/>
<evidence type="ECO:0000313" key="11">
    <source>
        <dbReference type="Proteomes" id="UP000315971"/>
    </source>
</evidence>
<dbReference type="SMART" id="SM00091">
    <property type="entry name" value="PAS"/>
    <property type="match status" value="1"/>
</dbReference>
<dbReference type="PANTHER" id="PTHR43711:SF26">
    <property type="entry name" value="SENSOR HISTIDINE KINASE RCSC"/>
    <property type="match status" value="1"/>
</dbReference>
<dbReference type="InterPro" id="IPR000014">
    <property type="entry name" value="PAS"/>
</dbReference>
<dbReference type="PANTHER" id="PTHR43711">
    <property type="entry name" value="TWO-COMPONENT HISTIDINE KINASE"/>
    <property type="match status" value="1"/>
</dbReference>
<dbReference type="AlphaFoldDB" id="A0A521D2W0"/>
<evidence type="ECO:0000256" key="1">
    <source>
        <dbReference type="ARBA" id="ARBA00000085"/>
    </source>
</evidence>
<dbReference type="CDD" id="cd00082">
    <property type="entry name" value="HisKA"/>
    <property type="match status" value="1"/>
</dbReference>
<reference evidence="10 11" key="1">
    <citation type="submission" date="2017-05" db="EMBL/GenBank/DDBJ databases">
        <authorList>
            <person name="Varghese N."/>
            <person name="Submissions S."/>
        </authorList>
    </citation>
    <scope>NUCLEOTIDE SEQUENCE [LARGE SCALE GENOMIC DNA]</scope>
    <source>
        <strain evidence="10 11">DSM 21342</strain>
    </source>
</reference>
<evidence type="ECO:0000259" key="9">
    <source>
        <dbReference type="PROSITE" id="PS50112"/>
    </source>
</evidence>
<dbReference type="InterPro" id="IPR035965">
    <property type="entry name" value="PAS-like_dom_sf"/>
</dbReference>
<dbReference type="Pfam" id="PF13426">
    <property type="entry name" value="PAS_9"/>
    <property type="match status" value="1"/>
</dbReference>
<accession>A0A521D2W0</accession>
<dbReference type="RefSeq" id="WP_142603862.1">
    <property type="nucleotide sequence ID" value="NZ_FXSZ01000005.1"/>
</dbReference>
<keyword evidence="11" id="KW-1185">Reference proteome</keyword>
<comment type="catalytic activity">
    <reaction evidence="1">
        <text>ATP + protein L-histidine = ADP + protein N-phospho-L-histidine.</text>
        <dbReference type="EC" id="2.7.13.3"/>
    </reaction>
</comment>
<dbReference type="FunFam" id="3.30.565.10:FF:000006">
    <property type="entry name" value="Sensor histidine kinase WalK"/>
    <property type="match status" value="1"/>
</dbReference>
<dbReference type="InterPro" id="IPR003661">
    <property type="entry name" value="HisK_dim/P_dom"/>
</dbReference>
<dbReference type="CDD" id="cd00130">
    <property type="entry name" value="PAS"/>
    <property type="match status" value="1"/>
</dbReference>
<dbReference type="Gene3D" id="3.30.450.20">
    <property type="entry name" value="PAS domain"/>
    <property type="match status" value="1"/>
</dbReference>
<dbReference type="Gene3D" id="3.30.565.10">
    <property type="entry name" value="Histidine kinase-like ATPase, C-terminal domain"/>
    <property type="match status" value="1"/>
</dbReference>
<dbReference type="GO" id="GO:0000155">
    <property type="term" value="F:phosphorelay sensor kinase activity"/>
    <property type="evidence" value="ECO:0007669"/>
    <property type="project" value="InterPro"/>
</dbReference>
<dbReference type="SUPFAM" id="SSF47384">
    <property type="entry name" value="Homodimeric domain of signal transducing histidine kinase"/>
    <property type="match status" value="1"/>
</dbReference>
<dbReference type="PRINTS" id="PR00344">
    <property type="entry name" value="BCTRLSENSOR"/>
</dbReference>
<protein>
    <recommendedName>
        <fullName evidence="2">histidine kinase</fullName>
        <ecNumber evidence="2">2.7.13.3</ecNumber>
    </recommendedName>
</protein>
<evidence type="ECO:0000256" key="7">
    <source>
        <dbReference type="SAM" id="Coils"/>
    </source>
</evidence>
<dbReference type="SUPFAM" id="SSF55874">
    <property type="entry name" value="ATPase domain of HSP90 chaperone/DNA topoisomerase II/histidine kinase"/>
    <property type="match status" value="1"/>
</dbReference>
<keyword evidence="5" id="KW-0418">Kinase</keyword>
<dbReference type="Gene3D" id="1.10.287.130">
    <property type="match status" value="1"/>
</dbReference>
<dbReference type="Proteomes" id="UP000315971">
    <property type="component" value="Unassembled WGS sequence"/>
</dbReference>
<dbReference type="SMART" id="SM00387">
    <property type="entry name" value="HATPase_c"/>
    <property type="match status" value="1"/>
</dbReference>
<dbReference type="InterPro" id="IPR036097">
    <property type="entry name" value="HisK_dim/P_sf"/>
</dbReference>
<keyword evidence="3" id="KW-0597">Phosphoprotein</keyword>
<dbReference type="PROSITE" id="PS50112">
    <property type="entry name" value="PAS"/>
    <property type="match status" value="1"/>
</dbReference>
<feature type="domain" description="PAS" evidence="9">
    <location>
        <begin position="8"/>
        <end position="54"/>
    </location>
</feature>
<dbReference type="InterPro" id="IPR005467">
    <property type="entry name" value="His_kinase_dom"/>
</dbReference>
<sequence length="424" mass="48410">MKINPQQNFRELEAIFNYSTIGIVLINANGEIINFNKQAELQFGYEKKEILGKTIEALIPHRFHSKHTAYRSNFLLSPQNRLMGSGRDLHAQKKDGTEFPVEISLSYYNSNGNMHVIAFIIDITLRKENECLINKQKAELEKINIQVKQLNIELEQKVEDRTKMFKEALAELKKSKTELSKALEKEKELSDLKSRFVTMASHEFRTPLSTILSSISLIGKYHDPIHTQKREKHIQRIKDAVTDMKSILEDFLSIGQLEEGTIHANIALVKAEECYAEFDNLIQDLQELARTGQTIEFTKSGTKTVLIDLTLLKYMVTNLVTNAIKFSPEHTTIKVTCTINDESLILSVKDEGIGISNKDQQHLFECFFRAKNANNIQGTGLGLHIVSKYLELMDGYIEIDSKLNEGSTFTVHIPQKNKKIIEHD</sequence>
<dbReference type="Pfam" id="PF02518">
    <property type="entry name" value="HATPase_c"/>
    <property type="match status" value="1"/>
</dbReference>
<dbReference type="InterPro" id="IPR036890">
    <property type="entry name" value="HATPase_C_sf"/>
</dbReference>
<keyword evidence="6" id="KW-0902">Two-component regulatory system</keyword>
<dbReference type="SUPFAM" id="SSF55785">
    <property type="entry name" value="PYP-like sensor domain (PAS domain)"/>
    <property type="match status" value="1"/>
</dbReference>
<keyword evidence="7" id="KW-0175">Coiled coil</keyword>
<dbReference type="InterPro" id="IPR050736">
    <property type="entry name" value="Sensor_HK_Regulatory"/>
</dbReference>
<dbReference type="InterPro" id="IPR003594">
    <property type="entry name" value="HATPase_dom"/>
</dbReference>
<dbReference type="EC" id="2.7.13.3" evidence="2"/>
<evidence type="ECO:0000313" key="10">
    <source>
        <dbReference type="EMBL" id="SMO66014.1"/>
    </source>
</evidence>
<evidence type="ECO:0000256" key="5">
    <source>
        <dbReference type="ARBA" id="ARBA00022777"/>
    </source>
</evidence>
<dbReference type="InterPro" id="IPR004358">
    <property type="entry name" value="Sig_transdc_His_kin-like_C"/>
</dbReference>
<organism evidence="10 11">
    <name type="scientific">Solitalea koreensis</name>
    <dbReference type="NCBI Taxonomy" id="543615"/>
    <lineage>
        <taxon>Bacteria</taxon>
        <taxon>Pseudomonadati</taxon>
        <taxon>Bacteroidota</taxon>
        <taxon>Sphingobacteriia</taxon>
        <taxon>Sphingobacteriales</taxon>
        <taxon>Sphingobacteriaceae</taxon>
        <taxon>Solitalea</taxon>
    </lineage>
</organism>
<evidence type="ECO:0000256" key="4">
    <source>
        <dbReference type="ARBA" id="ARBA00022679"/>
    </source>
</evidence>
<keyword evidence="4" id="KW-0808">Transferase</keyword>
<evidence type="ECO:0000256" key="6">
    <source>
        <dbReference type="ARBA" id="ARBA00023012"/>
    </source>
</evidence>
<dbReference type="EMBL" id="FXSZ01000005">
    <property type="protein sequence ID" value="SMO66014.1"/>
    <property type="molecule type" value="Genomic_DNA"/>
</dbReference>
<dbReference type="PROSITE" id="PS50109">
    <property type="entry name" value="HIS_KIN"/>
    <property type="match status" value="1"/>
</dbReference>
<feature type="coiled-coil region" evidence="7">
    <location>
        <begin position="126"/>
        <end position="192"/>
    </location>
</feature>
<name>A0A521D2W0_9SPHI</name>
<feature type="domain" description="Histidine kinase" evidence="8">
    <location>
        <begin position="199"/>
        <end position="417"/>
    </location>
</feature>
<dbReference type="Pfam" id="PF00512">
    <property type="entry name" value="HisKA"/>
    <property type="match status" value="1"/>
</dbReference>
<dbReference type="SMART" id="SM00388">
    <property type="entry name" value="HisKA"/>
    <property type="match status" value="1"/>
</dbReference>
<evidence type="ECO:0000256" key="2">
    <source>
        <dbReference type="ARBA" id="ARBA00012438"/>
    </source>
</evidence>
<evidence type="ECO:0000256" key="3">
    <source>
        <dbReference type="ARBA" id="ARBA00022553"/>
    </source>
</evidence>
<dbReference type="NCBIfam" id="TIGR00229">
    <property type="entry name" value="sensory_box"/>
    <property type="match status" value="1"/>
</dbReference>
<evidence type="ECO:0000259" key="8">
    <source>
        <dbReference type="PROSITE" id="PS50109"/>
    </source>
</evidence>
<dbReference type="OrthoDB" id="9808408at2"/>